<dbReference type="EMBL" id="JBHMCA010000059">
    <property type="protein sequence ID" value="MFB9448698.1"/>
    <property type="molecule type" value="Genomic_DNA"/>
</dbReference>
<proteinExistence type="predicted"/>
<protein>
    <submittedName>
        <fullName evidence="1">Uncharacterized protein</fullName>
    </submittedName>
</protein>
<evidence type="ECO:0000313" key="2">
    <source>
        <dbReference type="Proteomes" id="UP001589608"/>
    </source>
</evidence>
<evidence type="ECO:0000313" key="1">
    <source>
        <dbReference type="EMBL" id="MFB9448698.1"/>
    </source>
</evidence>
<accession>A0ABV5MJC8</accession>
<reference evidence="1 2" key="1">
    <citation type="submission" date="2024-09" db="EMBL/GenBank/DDBJ databases">
        <authorList>
            <person name="Sun Q."/>
            <person name="Mori K."/>
        </authorList>
    </citation>
    <scope>NUCLEOTIDE SEQUENCE [LARGE SCALE GENOMIC DNA]</scope>
    <source>
        <strain evidence="1 2">JCM 3307</strain>
    </source>
</reference>
<dbReference type="Proteomes" id="UP001589608">
    <property type="component" value="Unassembled WGS sequence"/>
</dbReference>
<comment type="caution">
    <text evidence="1">The sequence shown here is derived from an EMBL/GenBank/DDBJ whole genome shotgun (WGS) entry which is preliminary data.</text>
</comment>
<sequence length="91" mass="10179">MNRSLARHGGHTEWCARDHSCGLGEHRARPVTGTTPHVGTFTLTRIQHADRGEFAEIRLSIRLAPGRGARAHLAHLLRLLERFISHATTQQ</sequence>
<keyword evidence="2" id="KW-1185">Reference proteome</keyword>
<organism evidence="1 2">
    <name type="scientific">Dactylosporangium vinaceum</name>
    <dbReference type="NCBI Taxonomy" id="53362"/>
    <lineage>
        <taxon>Bacteria</taxon>
        <taxon>Bacillati</taxon>
        <taxon>Actinomycetota</taxon>
        <taxon>Actinomycetes</taxon>
        <taxon>Micromonosporales</taxon>
        <taxon>Micromonosporaceae</taxon>
        <taxon>Dactylosporangium</taxon>
    </lineage>
</organism>
<gene>
    <name evidence="1" type="ORF">ACFFTR_36905</name>
</gene>
<name>A0ABV5MJC8_9ACTN</name>
<dbReference type="RefSeq" id="WP_223097351.1">
    <property type="nucleotide sequence ID" value="NZ_CP061913.1"/>
</dbReference>